<comment type="caution">
    <text evidence="1">The sequence shown here is derived from an EMBL/GenBank/DDBJ whole genome shotgun (WGS) entry which is preliminary data.</text>
</comment>
<name>A0ACC1TXT3_9AGAR</name>
<organism evidence="1 2">
    <name type="scientific">Lentinula aff. lateritia</name>
    <dbReference type="NCBI Taxonomy" id="2804960"/>
    <lineage>
        <taxon>Eukaryota</taxon>
        <taxon>Fungi</taxon>
        <taxon>Dikarya</taxon>
        <taxon>Basidiomycota</taxon>
        <taxon>Agaricomycotina</taxon>
        <taxon>Agaricomycetes</taxon>
        <taxon>Agaricomycetidae</taxon>
        <taxon>Agaricales</taxon>
        <taxon>Marasmiineae</taxon>
        <taxon>Omphalotaceae</taxon>
        <taxon>Lentinula</taxon>
    </lineage>
</organism>
<dbReference type="EMBL" id="MU795154">
    <property type="protein sequence ID" value="KAJ3809509.1"/>
    <property type="molecule type" value="Genomic_DNA"/>
</dbReference>
<keyword evidence="2" id="KW-1185">Reference proteome</keyword>
<reference evidence="1" key="1">
    <citation type="submission" date="2022-09" db="EMBL/GenBank/DDBJ databases">
        <title>A Global Phylogenomic Analysis of the Shiitake Genus Lentinula.</title>
        <authorList>
            <consortium name="DOE Joint Genome Institute"/>
            <person name="Sierra-Patev S."/>
            <person name="Min B."/>
            <person name="Naranjo-Ortiz M."/>
            <person name="Looney B."/>
            <person name="Konkel Z."/>
            <person name="Slot J.C."/>
            <person name="Sakamoto Y."/>
            <person name="Steenwyk J.L."/>
            <person name="Rokas A."/>
            <person name="Carro J."/>
            <person name="Camarero S."/>
            <person name="Ferreira P."/>
            <person name="Molpeceres G."/>
            <person name="Ruiz-Duenas F.J."/>
            <person name="Serrano A."/>
            <person name="Henrissat B."/>
            <person name="Drula E."/>
            <person name="Hughes K.W."/>
            <person name="Mata J.L."/>
            <person name="Ishikawa N.K."/>
            <person name="Vargas-Isla R."/>
            <person name="Ushijima S."/>
            <person name="Smith C.A."/>
            <person name="Ahrendt S."/>
            <person name="Andreopoulos W."/>
            <person name="He G."/>
            <person name="Labutti K."/>
            <person name="Lipzen A."/>
            <person name="Ng V."/>
            <person name="Riley R."/>
            <person name="Sandor L."/>
            <person name="Barry K."/>
            <person name="Martinez A.T."/>
            <person name="Xiao Y."/>
            <person name="Gibbons J.G."/>
            <person name="Terashima K."/>
            <person name="Grigoriev I.V."/>
            <person name="Hibbett D.S."/>
        </authorList>
    </citation>
    <scope>NUCLEOTIDE SEQUENCE</scope>
    <source>
        <strain evidence="1">TMI1499</strain>
    </source>
</reference>
<accession>A0ACC1TXT3</accession>
<evidence type="ECO:0000313" key="1">
    <source>
        <dbReference type="EMBL" id="KAJ3809509.1"/>
    </source>
</evidence>
<evidence type="ECO:0000313" key="2">
    <source>
        <dbReference type="Proteomes" id="UP001163835"/>
    </source>
</evidence>
<protein>
    <submittedName>
        <fullName evidence="1">Uncharacterized protein</fullName>
    </submittedName>
</protein>
<sequence length="381" mass="41995">MKAFNHNRHSRPLSERINNLRFRPIASPPAIAVPVSPTEGRSDSSGDNKYYDSDFKLDIPRSKKASDRDAISKRVRFSINAFRLSSSSAPSSAKEHDGSFQSGFRRQRRVNSTASGTPGLGLLGILHSGQSDTPNGTNSITAADHSDFNAREGKVESSTKTNQLQSDPHTNTYVVVCSECERRDRGLYVPRTPTKATTQTNRQAAKEDELSRLDEDTIIMNSDNPGSIDPTVSAAFREEDPTELNSLSHDHEDSDNSPSHEVGHPIMQAYQTHPPVVHGPSSRTPSPMFQNIRGSRSARFDIVSDGDPSVSSKRQLTLQFVKGMFGAGRGGKSRSKTMLYLPSVASDTDDWQKLAHSNLRQGGLEEEAEGKLDNKFFYYIL</sequence>
<gene>
    <name evidence="1" type="ORF">F5876DRAFT_77703</name>
</gene>
<proteinExistence type="predicted"/>
<dbReference type="Proteomes" id="UP001163835">
    <property type="component" value="Unassembled WGS sequence"/>
</dbReference>